<feature type="transmembrane region" description="Helical" evidence="1">
    <location>
        <begin position="206"/>
        <end position="225"/>
    </location>
</feature>
<dbReference type="AlphaFoldDB" id="A0A7V3RFR9"/>
<dbReference type="Pfam" id="PF00990">
    <property type="entry name" value="GGDEF"/>
    <property type="match status" value="1"/>
</dbReference>
<evidence type="ECO:0000313" key="3">
    <source>
        <dbReference type="EMBL" id="HGE75732.1"/>
    </source>
</evidence>
<dbReference type="EMBL" id="DTPE01000250">
    <property type="protein sequence ID" value="HGE75732.1"/>
    <property type="molecule type" value="Genomic_DNA"/>
</dbReference>
<sequence>MKNIIFEQRYVELIIVFLFIIALGFYEGYVNFIGEAQSHLGYISSSMTHEIDDTIDMMSVMNLSKGLKALPYNLTGMIEISPFGTPIAWAGNFDHEINYANSTIYHFVSLNGRYISPFSRSNGHFQITLATRAQNGNIMAANLVPTAIKPFDGAQIFLVDPTGFAVRVSNINEYKVQNMTVMLARYRKGPIIENGSIFFLNLLKDGNYFVILKLPISYLLMWIFWKTIPLYLLAFLAMLIMALIIYFDYQKRQKPIGDFAEFIGSIETFKKYNVQDRKTKTFQNYNRLVDQFDKISKDYTQSIGEIGEINSNLMRLNEFYIELPMLFEKIQNSEDLSNVLKIVSRKIFDLSKAINGVGIKYKEILTTVGTVSAHNFEAENNSKFSLKSKTQNDIISFIIDFDKFSTKPLFKEMLVSLLNHISTVISTYELKEQMKEFIRYDPLTNLLTHQEFITLSKRELEVSKRSKQPMSFLLFDIKNFREFNNKNGTLTGDVFLKFMAKVILTNTRITDISCRWGEDSFAICFPEISKQELNSKEQEILMKTREFKYEVTFKTGYASYPQDGESFDTLIKIAEERTNEDSMYT</sequence>
<keyword evidence="1" id="KW-1133">Transmembrane helix</keyword>
<dbReference type="PROSITE" id="PS50887">
    <property type="entry name" value="GGDEF"/>
    <property type="match status" value="1"/>
</dbReference>
<dbReference type="InterPro" id="IPR050469">
    <property type="entry name" value="Diguanylate_Cyclase"/>
</dbReference>
<evidence type="ECO:0000259" key="2">
    <source>
        <dbReference type="PROSITE" id="PS50887"/>
    </source>
</evidence>
<evidence type="ECO:0000256" key="1">
    <source>
        <dbReference type="SAM" id="Phobius"/>
    </source>
</evidence>
<dbReference type="PANTHER" id="PTHR45138:SF6">
    <property type="entry name" value="DIGUANYLATE CYCLASE DGCN"/>
    <property type="match status" value="1"/>
</dbReference>
<keyword evidence="1" id="KW-0812">Transmembrane</keyword>
<dbReference type="InterPro" id="IPR029787">
    <property type="entry name" value="Nucleotide_cyclase"/>
</dbReference>
<feature type="transmembrane region" description="Helical" evidence="1">
    <location>
        <begin position="231"/>
        <end position="249"/>
    </location>
</feature>
<organism evidence="3">
    <name type="scientific">Mesoaciditoga lauensis</name>
    <dbReference type="NCBI Taxonomy" id="1495039"/>
    <lineage>
        <taxon>Bacteria</taxon>
        <taxon>Thermotogati</taxon>
        <taxon>Thermotogota</taxon>
        <taxon>Thermotogae</taxon>
        <taxon>Mesoaciditogales</taxon>
        <taxon>Mesoaciditogaceae</taxon>
        <taxon>Mesoaciditoga</taxon>
    </lineage>
</organism>
<dbReference type="NCBIfam" id="TIGR00254">
    <property type="entry name" value="GGDEF"/>
    <property type="match status" value="1"/>
</dbReference>
<reference evidence="3" key="1">
    <citation type="journal article" date="2020" name="mSystems">
        <title>Genome- and Community-Level Interaction Insights into Carbon Utilization and Element Cycling Functions of Hydrothermarchaeota in Hydrothermal Sediment.</title>
        <authorList>
            <person name="Zhou Z."/>
            <person name="Liu Y."/>
            <person name="Xu W."/>
            <person name="Pan J."/>
            <person name="Luo Z.H."/>
            <person name="Li M."/>
        </authorList>
    </citation>
    <scope>NUCLEOTIDE SEQUENCE [LARGE SCALE GENOMIC DNA]</scope>
    <source>
        <strain evidence="3">SpSt-966</strain>
    </source>
</reference>
<dbReference type="SMART" id="SM00267">
    <property type="entry name" value="GGDEF"/>
    <property type="match status" value="1"/>
</dbReference>
<feature type="transmembrane region" description="Helical" evidence="1">
    <location>
        <begin position="13"/>
        <end position="32"/>
    </location>
</feature>
<proteinExistence type="predicted"/>
<dbReference type="Gene3D" id="3.30.70.270">
    <property type="match status" value="1"/>
</dbReference>
<gene>
    <name evidence="3" type="ORF">ENX73_06385</name>
</gene>
<feature type="domain" description="GGDEF" evidence="2">
    <location>
        <begin position="468"/>
        <end position="585"/>
    </location>
</feature>
<dbReference type="CDD" id="cd01949">
    <property type="entry name" value="GGDEF"/>
    <property type="match status" value="1"/>
</dbReference>
<keyword evidence="1" id="KW-0472">Membrane</keyword>
<dbReference type="GO" id="GO:0043709">
    <property type="term" value="P:cell adhesion involved in single-species biofilm formation"/>
    <property type="evidence" value="ECO:0007669"/>
    <property type="project" value="TreeGrafter"/>
</dbReference>
<dbReference type="InterPro" id="IPR043128">
    <property type="entry name" value="Rev_trsase/Diguanyl_cyclase"/>
</dbReference>
<name>A0A7V3RFR9_9BACT</name>
<dbReference type="SUPFAM" id="SSF55073">
    <property type="entry name" value="Nucleotide cyclase"/>
    <property type="match status" value="1"/>
</dbReference>
<dbReference type="GO" id="GO:0052621">
    <property type="term" value="F:diguanylate cyclase activity"/>
    <property type="evidence" value="ECO:0007669"/>
    <property type="project" value="TreeGrafter"/>
</dbReference>
<comment type="caution">
    <text evidence="3">The sequence shown here is derived from an EMBL/GenBank/DDBJ whole genome shotgun (WGS) entry which is preliminary data.</text>
</comment>
<dbReference type="GO" id="GO:0005886">
    <property type="term" value="C:plasma membrane"/>
    <property type="evidence" value="ECO:0007669"/>
    <property type="project" value="TreeGrafter"/>
</dbReference>
<dbReference type="PANTHER" id="PTHR45138">
    <property type="entry name" value="REGULATORY COMPONENTS OF SENSORY TRANSDUCTION SYSTEM"/>
    <property type="match status" value="1"/>
</dbReference>
<protein>
    <submittedName>
        <fullName evidence="3">GGDEF domain-containing protein</fullName>
    </submittedName>
</protein>
<accession>A0A7V3RFR9</accession>
<dbReference type="InterPro" id="IPR000160">
    <property type="entry name" value="GGDEF_dom"/>
</dbReference>
<dbReference type="GO" id="GO:1902201">
    <property type="term" value="P:negative regulation of bacterial-type flagellum-dependent cell motility"/>
    <property type="evidence" value="ECO:0007669"/>
    <property type="project" value="TreeGrafter"/>
</dbReference>